<name>A0A0M2NJ44_9FIRM</name>
<dbReference type="Gene3D" id="3.40.50.300">
    <property type="entry name" value="P-loop containing nucleotide triphosphate hydrolases"/>
    <property type="match status" value="1"/>
</dbReference>
<dbReference type="EMBL" id="LAYJ01000112">
    <property type="protein sequence ID" value="KKI50290.1"/>
    <property type="molecule type" value="Genomic_DNA"/>
</dbReference>
<organism evidence="5 6">
    <name type="scientific">Christensenella hongkongensis</name>
    <dbReference type="NCBI Taxonomy" id="270498"/>
    <lineage>
        <taxon>Bacteria</taxon>
        <taxon>Bacillati</taxon>
        <taxon>Bacillota</taxon>
        <taxon>Clostridia</taxon>
        <taxon>Christensenellales</taxon>
        <taxon>Christensenellaceae</taxon>
        <taxon>Christensenella</taxon>
    </lineage>
</organism>
<dbReference type="PANTHER" id="PTHR42939:SF3">
    <property type="entry name" value="ABC TRANSPORTER ATP-BINDING COMPONENT"/>
    <property type="match status" value="1"/>
</dbReference>
<dbReference type="SUPFAM" id="SSF52540">
    <property type="entry name" value="P-loop containing nucleoside triphosphate hydrolases"/>
    <property type="match status" value="1"/>
</dbReference>
<evidence type="ECO:0000259" key="4">
    <source>
        <dbReference type="PROSITE" id="PS50893"/>
    </source>
</evidence>
<dbReference type="PATRIC" id="fig|270498.16.peg.2105"/>
<dbReference type="PANTHER" id="PTHR42939">
    <property type="entry name" value="ABC TRANSPORTER ATP-BINDING PROTEIN ALBC-RELATED"/>
    <property type="match status" value="1"/>
</dbReference>
<dbReference type="InterPro" id="IPR027417">
    <property type="entry name" value="P-loop_NTPase"/>
</dbReference>
<dbReference type="Pfam" id="PF00005">
    <property type="entry name" value="ABC_tran"/>
    <property type="match status" value="1"/>
</dbReference>
<dbReference type="Proteomes" id="UP000034076">
    <property type="component" value="Unassembled WGS sequence"/>
</dbReference>
<dbReference type="STRING" id="270498.CHK_2353"/>
<evidence type="ECO:0000313" key="6">
    <source>
        <dbReference type="Proteomes" id="UP000034076"/>
    </source>
</evidence>
<dbReference type="InterPro" id="IPR003593">
    <property type="entry name" value="AAA+_ATPase"/>
</dbReference>
<proteinExistence type="predicted"/>
<protein>
    <submittedName>
        <fullName evidence="5">ABC transporter, ATP-binding protein</fullName>
    </submittedName>
</protein>
<reference evidence="5 6" key="1">
    <citation type="submission" date="2015-04" db="EMBL/GenBank/DDBJ databases">
        <title>Draft genome sequence of bacteremic isolate Catabacter hongkongensis type strain HKU16T.</title>
        <authorList>
            <person name="Lau S.K."/>
            <person name="Teng J.L."/>
            <person name="Huang Y."/>
            <person name="Curreem S.O."/>
            <person name="Tsui S.K."/>
            <person name="Woo P.C."/>
        </authorList>
    </citation>
    <scope>NUCLEOTIDE SEQUENCE [LARGE SCALE GENOMIC DNA]</scope>
    <source>
        <strain evidence="5 6">HKU16</strain>
    </source>
</reference>
<dbReference type="GO" id="GO:0005524">
    <property type="term" value="F:ATP binding"/>
    <property type="evidence" value="ECO:0007669"/>
    <property type="project" value="UniProtKB-KW"/>
</dbReference>
<dbReference type="InterPro" id="IPR051782">
    <property type="entry name" value="ABC_Transporter_VariousFunc"/>
</dbReference>
<dbReference type="OrthoDB" id="9804819at2"/>
<comment type="caution">
    <text evidence="5">The sequence shown here is derived from an EMBL/GenBank/DDBJ whole genome shotgun (WGS) entry which is preliminary data.</text>
</comment>
<keyword evidence="2" id="KW-0547">Nucleotide-binding</keyword>
<evidence type="ECO:0000256" key="2">
    <source>
        <dbReference type="ARBA" id="ARBA00022741"/>
    </source>
</evidence>
<dbReference type="CDD" id="cd03230">
    <property type="entry name" value="ABC_DR_subfamily_A"/>
    <property type="match status" value="1"/>
</dbReference>
<gene>
    <name evidence="5" type="ORF">CHK_2353</name>
</gene>
<feature type="domain" description="ABC transporter" evidence="4">
    <location>
        <begin position="1"/>
        <end position="229"/>
    </location>
</feature>
<evidence type="ECO:0000313" key="5">
    <source>
        <dbReference type="EMBL" id="KKI50290.1"/>
    </source>
</evidence>
<evidence type="ECO:0000256" key="3">
    <source>
        <dbReference type="ARBA" id="ARBA00022840"/>
    </source>
</evidence>
<keyword evidence="3 5" id="KW-0067">ATP-binding</keyword>
<evidence type="ECO:0000256" key="1">
    <source>
        <dbReference type="ARBA" id="ARBA00022448"/>
    </source>
</evidence>
<dbReference type="InterPro" id="IPR003439">
    <property type="entry name" value="ABC_transporter-like_ATP-bd"/>
</dbReference>
<keyword evidence="1" id="KW-0813">Transport</keyword>
<dbReference type="GO" id="GO:0016887">
    <property type="term" value="F:ATP hydrolysis activity"/>
    <property type="evidence" value="ECO:0007669"/>
    <property type="project" value="InterPro"/>
</dbReference>
<accession>A0A0M2NJ44</accession>
<dbReference type="SMART" id="SM00382">
    <property type="entry name" value="AAA"/>
    <property type="match status" value="1"/>
</dbReference>
<keyword evidence="6" id="KW-1185">Reference proteome</keyword>
<dbReference type="AlphaFoldDB" id="A0A0M2NJ44"/>
<dbReference type="PROSITE" id="PS50893">
    <property type="entry name" value="ABC_TRANSPORTER_2"/>
    <property type="match status" value="1"/>
</dbReference>
<dbReference type="RefSeq" id="WP_046444153.1">
    <property type="nucleotide sequence ID" value="NZ_JAXDTA010000228.1"/>
</dbReference>
<sequence>MDLLSVRGLGKQYPGFELKDVSFELREGTIMGFIGRNGAGKTTTLKSLIHFVHPAEGEILFFGKRFSEHEYEIKQRIGFVLGGINYYPKKRLRTITDVTKRFYDKWDDAAYRRYMELFGLDEAKRPDELSEGMKVKYALVLALSHHAEILLLDEPTSGLDPVSRDELLDIFLELVETEKVSILFSTHITTDLEKCADDVTYIKKGQIVASMEMETFLKQYRVAEFTSQAQDVDRDRLIGYKRIKNGFSALVKAEDLPIKDAQLREAGLEDIMVHMERE</sequence>